<dbReference type="OrthoDB" id="272392at2759"/>
<dbReference type="WBParaSite" id="ECPE_0001421401-mRNA-1">
    <property type="protein sequence ID" value="ECPE_0001421401-mRNA-1"/>
    <property type="gene ID" value="ECPE_0001421401"/>
</dbReference>
<dbReference type="EMBL" id="UZAN01056875">
    <property type="protein sequence ID" value="VDP91446.1"/>
    <property type="molecule type" value="Genomic_DNA"/>
</dbReference>
<dbReference type="AlphaFoldDB" id="A0A183B4N9"/>
<dbReference type="Proteomes" id="UP000272942">
    <property type="component" value="Unassembled WGS sequence"/>
</dbReference>
<keyword evidence="2" id="KW-1185">Reference proteome</keyword>
<proteinExistence type="predicted"/>
<evidence type="ECO:0000313" key="1">
    <source>
        <dbReference type="EMBL" id="VDP91446.1"/>
    </source>
</evidence>
<dbReference type="Gene3D" id="6.10.140.1450">
    <property type="match status" value="1"/>
</dbReference>
<name>A0A183B4N9_9TREM</name>
<protein>
    <submittedName>
        <fullName evidence="1 3">Uncharacterized protein</fullName>
    </submittedName>
</protein>
<organism evidence="3">
    <name type="scientific">Echinostoma caproni</name>
    <dbReference type="NCBI Taxonomy" id="27848"/>
    <lineage>
        <taxon>Eukaryota</taxon>
        <taxon>Metazoa</taxon>
        <taxon>Spiralia</taxon>
        <taxon>Lophotrochozoa</taxon>
        <taxon>Platyhelminthes</taxon>
        <taxon>Trematoda</taxon>
        <taxon>Digenea</taxon>
        <taxon>Plagiorchiida</taxon>
        <taxon>Echinostomata</taxon>
        <taxon>Echinostomatoidea</taxon>
        <taxon>Echinostomatidae</taxon>
        <taxon>Echinostoma</taxon>
    </lineage>
</organism>
<reference evidence="1 2" key="2">
    <citation type="submission" date="2018-11" db="EMBL/GenBank/DDBJ databases">
        <authorList>
            <consortium name="Pathogen Informatics"/>
        </authorList>
    </citation>
    <scope>NUCLEOTIDE SEQUENCE [LARGE SCALE GENOMIC DNA]</scope>
    <source>
        <strain evidence="1 2">Egypt</strain>
    </source>
</reference>
<evidence type="ECO:0000313" key="2">
    <source>
        <dbReference type="Proteomes" id="UP000272942"/>
    </source>
</evidence>
<gene>
    <name evidence="1" type="ORF">ECPE_LOCUS14174</name>
</gene>
<sequence length="183" mass="21079">MISAGYIATTELSKTKEYTSETIICLYSINLTRIANLLIELSQHSALRIAIRAKHEFEQKNACVVWFSFGDVFVRLVHKCINRLCYRRLIEQRYRVETLIEKHQSKLAVLEKTTVEGSGDDNTDDADLVTQHKESLESLKSSITPAEQKQLIHLTSRLAKLASSEQETHITWFVSELYLRLHE</sequence>
<reference evidence="3" key="1">
    <citation type="submission" date="2016-06" db="UniProtKB">
        <authorList>
            <consortium name="WormBaseParasite"/>
        </authorList>
    </citation>
    <scope>IDENTIFICATION</scope>
</reference>
<evidence type="ECO:0000313" key="3">
    <source>
        <dbReference type="WBParaSite" id="ECPE_0001421401-mRNA-1"/>
    </source>
</evidence>
<accession>A0A183B4N9</accession>